<comment type="similarity">
    <text evidence="1">Belongs to the eukaryotic ribosomal protein eL42 family.</text>
</comment>
<dbReference type="InterPro" id="IPR011332">
    <property type="entry name" value="Ribosomal_zn-bd"/>
</dbReference>
<comment type="caution">
    <text evidence="4">The sequence shown here is derived from an EMBL/GenBank/DDBJ whole genome shotgun (WGS) entry which is preliminary data.</text>
</comment>
<dbReference type="GO" id="GO:0003735">
    <property type="term" value="F:structural constituent of ribosome"/>
    <property type="evidence" value="ECO:0007669"/>
    <property type="project" value="InterPro"/>
</dbReference>
<dbReference type="PANTHER" id="PTHR10369">
    <property type="entry name" value="60S RIBOSOMAL PROTEIN L36A/L44"/>
    <property type="match status" value="1"/>
</dbReference>
<evidence type="ECO:0000313" key="5">
    <source>
        <dbReference type="Proteomes" id="UP000774699"/>
    </source>
</evidence>
<evidence type="ECO:0000256" key="2">
    <source>
        <dbReference type="ARBA" id="ARBA00022980"/>
    </source>
</evidence>
<sequence length="93" mass="10707">MKMPKTKKLYCKKCNSHTEQKLKLFKSGQARAMAIGTRRNVRKHKKGFGGKAKFVIKVKKQTKKPAFVAECPTCKSKRYYVIPKRMKKVDMGA</sequence>
<dbReference type="Gene3D" id="3.10.450.80">
    <property type="match status" value="1"/>
</dbReference>
<evidence type="ECO:0000256" key="1">
    <source>
        <dbReference type="ARBA" id="ARBA00009364"/>
    </source>
</evidence>
<dbReference type="Proteomes" id="UP000774699">
    <property type="component" value="Unassembled WGS sequence"/>
</dbReference>
<dbReference type="Pfam" id="PF00935">
    <property type="entry name" value="Ribosomal_L44"/>
    <property type="match status" value="1"/>
</dbReference>
<keyword evidence="2 4" id="KW-0689">Ribosomal protein</keyword>
<dbReference type="GO" id="GO:0005840">
    <property type="term" value="C:ribosome"/>
    <property type="evidence" value="ECO:0007669"/>
    <property type="project" value="UniProtKB-KW"/>
</dbReference>
<evidence type="ECO:0000256" key="3">
    <source>
        <dbReference type="ARBA" id="ARBA00023274"/>
    </source>
</evidence>
<name>A0A8T4C5Z4_9ARCH</name>
<accession>A0A8T4C5Z4</accession>
<dbReference type="SUPFAM" id="SSF57829">
    <property type="entry name" value="Zn-binding ribosomal proteins"/>
    <property type="match status" value="1"/>
</dbReference>
<gene>
    <name evidence="4" type="ORF">FJY86_00060</name>
</gene>
<proteinExistence type="inferred from homology"/>
<dbReference type="InterPro" id="IPR053708">
    <property type="entry name" value="Ribosomal_LSU_eL42"/>
</dbReference>
<organism evidence="4 5">
    <name type="scientific">Candidatus Iainarchaeum sp</name>
    <dbReference type="NCBI Taxonomy" id="3101447"/>
    <lineage>
        <taxon>Archaea</taxon>
        <taxon>Candidatus Iainarchaeota</taxon>
        <taxon>Candidatus Iainarchaeia</taxon>
        <taxon>Candidatus Iainarchaeales</taxon>
        <taxon>Candidatus Iainarchaeaceae</taxon>
        <taxon>Candidatus Iainarchaeum</taxon>
    </lineage>
</organism>
<dbReference type="GO" id="GO:1990904">
    <property type="term" value="C:ribonucleoprotein complex"/>
    <property type="evidence" value="ECO:0007669"/>
    <property type="project" value="UniProtKB-KW"/>
</dbReference>
<reference evidence="4" key="1">
    <citation type="submission" date="2019-03" db="EMBL/GenBank/DDBJ databases">
        <title>Lake Tanganyika Metagenome-Assembled Genomes (MAGs).</title>
        <authorList>
            <person name="Tran P."/>
        </authorList>
    </citation>
    <scope>NUCLEOTIDE SEQUENCE</scope>
    <source>
        <strain evidence="4">M_DeepCast_50m_m2_156</strain>
    </source>
</reference>
<dbReference type="InterPro" id="IPR000552">
    <property type="entry name" value="Ribosomal_eL44"/>
</dbReference>
<evidence type="ECO:0000313" key="4">
    <source>
        <dbReference type="EMBL" id="MBM3281727.1"/>
    </source>
</evidence>
<dbReference type="GO" id="GO:0006412">
    <property type="term" value="P:translation"/>
    <property type="evidence" value="ECO:0007669"/>
    <property type="project" value="InterPro"/>
</dbReference>
<protein>
    <submittedName>
        <fullName evidence="4">50S ribosomal protein L44e</fullName>
    </submittedName>
</protein>
<keyword evidence="3" id="KW-0687">Ribonucleoprotein</keyword>
<dbReference type="EMBL" id="VGJJ01000001">
    <property type="protein sequence ID" value="MBM3281727.1"/>
    <property type="molecule type" value="Genomic_DNA"/>
</dbReference>
<dbReference type="AlphaFoldDB" id="A0A8T4C5Z4"/>